<evidence type="ECO:0000313" key="4">
    <source>
        <dbReference type="EMBL" id="EPE26318.1"/>
    </source>
</evidence>
<dbReference type="STRING" id="1116229.S3DIE3"/>
<reference evidence="4 5" key="1">
    <citation type="journal article" date="2013" name="BMC Genomics">
        <title>Genomics-driven discovery of the pneumocandin biosynthetic gene cluster in the fungus Glarea lozoyensis.</title>
        <authorList>
            <person name="Chen L."/>
            <person name="Yue Q."/>
            <person name="Zhang X."/>
            <person name="Xiang M."/>
            <person name="Wang C."/>
            <person name="Li S."/>
            <person name="Che Y."/>
            <person name="Ortiz-Lopez F.J."/>
            <person name="Bills G.F."/>
            <person name="Liu X."/>
            <person name="An Z."/>
        </authorList>
    </citation>
    <scope>NUCLEOTIDE SEQUENCE [LARGE SCALE GENOMIC DNA]</scope>
    <source>
        <strain evidence="5">ATCC 20868 / MF5171</strain>
    </source>
</reference>
<accession>S3DIE3</accession>
<evidence type="ECO:0008006" key="6">
    <source>
        <dbReference type="Google" id="ProtNLM"/>
    </source>
</evidence>
<keyword evidence="3" id="KW-1133">Transmembrane helix</keyword>
<dbReference type="Pfam" id="PF11807">
    <property type="entry name" value="UstYa"/>
    <property type="match status" value="1"/>
</dbReference>
<proteinExistence type="inferred from homology"/>
<dbReference type="GeneID" id="19461288"/>
<dbReference type="GO" id="GO:0043386">
    <property type="term" value="P:mycotoxin biosynthetic process"/>
    <property type="evidence" value="ECO:0007669"/>
    <property type="project" value="InterPro"/>
</dbReference>
<evidence type="ECO:0000256" key="1">
    <source>
        <dbReference type="ARBA" id="ARBA00035112"/>
    </source>
</evidence>
<dbReference type="RefSeq" id="XP_008087637.1">
    <property type="nucleotide sequence ID" value="XM_008089446.1"/>
</dbReference>
<evidence type="ECO:0000256" key="2">
    <source>
        <dbReference type="SAM" id="MobiDB-lite"/>
    </source>
</evidence>
<dbReference type="PANTHER" id="PTHR33365">
    <property type="entry name" value="YALI0B05434P"/>
    <property type="match status" value="1"/>
</dbReference>
<keyword evidence="3" id="KW-0472">Membrane</keyword>
<organism evidence="4 5">
    <name type="scientific">Glarea lozoyensis (strain ATCC 20868 / MF5171)</name>
    <dbReference type="NCBI Taxonomy" id="1116229"/>
    <lineage>
        <taxon>Eukaryota</taxon>
        <taxon>Fungi</taxon>
        <taxon>Dikarya</taxon>
        <taxon>Ascomycota</taxon>
        <taxon>Pezizomycotina</taxon>
        <taxon>Leotiomycetes</taxon>
        <taxon>Helotiales</taxon>
        <taxon>Helotiaceae</taxon>
        <taxon>Glarea</taxon>
    </lineage>
</organism>
<dbReference type="KEGG" id="glz:GLAREA_02230"/>
<dbReference type="EMBL" id="KE145371">
    <property type="protein sequence ID" value="EPE26318.1"/>
    <property type="molecule type" value="Genomic_DNA"/>
</dbReference>
<sequence length="311" mass="36022">MQDSKPSRFSGETASSREALLPDPEHYNFDENVSRKKPRKWFKPVFVHGLIFASYTLAFIGLAKSIRGENCHPNMIFSPARQAVKYELNHAENDLMKKSPYAGFPTPEGDQAWRDLLRNSNIRISADELTKLNRSSIQLQDGSGDYFGGLSAHHHLHCIKSVRRVLYRDYYNLPEEDWMWSHLDHCLEDLRQTVMCQADFSVITYDWLPNYRRPWANFKVDGECANWEALDNWAGERFFSLFDETALVHPELGVSYPMVNGEPTMDSTPHPQIQDIQALREGRNPKDVVYDPKKGEKPVVWEKLRGKMDED</sequence>
<gene>
    <name evidence="4" type="ORF">GLAREA_02230</name>
</gene>
<dbReference type="PANTHER" id="PTHR33365:SF7">
    <property type="entry name" value="TAT PATHWAY SIGNAL SEQUENCE"/>
    <property type="match status" value="1"/>
</dbReference>
<dbReference type="OrthoDB" id="3687641at2759"/>
<feature type="transmembrane region" description="Helical" evidence="3">
    <location>
        <begin position="45"/>
        <end position="63"/>
    </location>
</feature>
<dbReference type="eggNOG" id="ENOG502T1QG">
    <property type="taxonomic scope" value="Eukaryota"/>
</dbReference>
<dbReference type="AlphaFoldDB" id="S3DIE3"/>
<dbReference type="HOGENOM" id="CLU_042941_2_2_1"/>
<keyword evidence="3" id="KW-0812">Transmembrane</keyword>
<name>S3DIE3_GLAL2</name>
<protein>
    <recommendedName>
        <fullName evidence="6">Tat pathway signal sequence</fullName>
    </recommendedName>
</protein>
<evidence type="ECO:0000256" key="3">
    <source>
        <dbReference type="SAM" id="Phobius"/>
    </source>
</evidence>
<dbReference type="InterPro" id="IPR021765">
    <property type="entry name" value="UstYa-like"/>
</dbReference>
<dbReference type="Proteomes" id="UP000016922">
    <property type="component" value="Unassembled WGS sequence"/>
</dbReference>
<evidence type="ECO:0000313" key="5">
    <source>
        <dbReference type="Proteomes" id="UP000016922"/>
    </source>
</evidence>
<keyword evidence="5" id="KW-1185">Reference proteome</keyword>
<comment type="similarity">
    <text evidence="1">Belongs to the ustYa family.</text>
</comment>
<feature type="region of interest" description="Disordered" evidence="2">
    <location>
        <begin position="1"/>
        <end position="21"/>
    </location>
</feature>